<organism evidence="1 3">
    <name type="scientific">Acinetobacter courvalinii</name>
    <dbReference type="NCBI Taxonomy" id="280147"/>
    <lineage>
        <taxon>Bacteria</taxon>
        <taxon>Pseudomonadati</taxon>
        <taxon>Pseudomonadota</taxon>
        <taxon>Gammaproteobacteria</taxon>
        <taxon>Moraxellales</taxon>
        <taxon>Moraxellaceae</taxon>
        <taxon>Acinetobacter</taxon>
    </lineage>
</organism>
<comment type="caution">
    <text evidence="1">The sequence shown here is derived from an EMBL/GenBank/DDBJ whole genome shotgun (WGS) entry which is preliminary data.</text>
</comment>
<dbReference type="Proteomes" id="UP000652691">
    <property type="component" value="Unassembled WGS sequence"/>
</dbReference>
<dbReference type="PATRIC" id="fig|1217698.3.peg.686"/>
<dbReference type="GeneID" id="80104665"/>
<proteinExistence type="predicted"/>
<gene>
    <name evidence="1" type="ORF">F888_00707</name>
    <name evidence="2" type="ORF">GCM10007354_20940</name>
</gene>
<dbReference type="EMBL" id="BMDA01000002">
    <property type="protein sequence ID" value="GGH36808.1"/>
    <property type="molecule type" value="Genomic_DNA"/>
</dbReference>
<accession>N9RLP2</accession>
<dbReference type="HOGENOM" id="CLU_1275743_0_0_6"/>
<dbReference type="AlphaFoldDB" id="N9RLP2"/>
<evidence type="ECO:0000313" key="1">
    <source>
        <dbReference type="EMBL" id="ENX40067.1"/>
    </source>
</evidence>
<evidence type="ECO:0000313" key="4">
    <source>
        <dbReference type="Proteomes" id="UP000652691"/>
    </source>
</evidence>
<evidence type="ECO:0000313" key="2">
    <source>
        <dbReference type="EMBL" id="GGH36808.1"/>
    </source>
</evidence>
<dbReference type="InterPro" id="IPR035901">
    <property type="entry name" value="GIY-YIG_endonuc_sf"/>
</dbReference>
<dbReference type="EMBL" id="APSA01000003">
    <property type="protein sequence ID" value="ENX40067.1"/>
    <property type="molecule type" value="Genomic_DNA"/>
</dbReference>
<name>N9RLP2_9GAMM</name>
<evidence type="ECO:0000313" key="3">
    <source>
        <dbReference type="Proteomes" id="UP000013200"/>
    </source>
</evidence>
<dbReference type="SUPFAM" id="SSF82771">
    <property type="entry name" value="GIY-YIG endonuclease"/>
    <property type="match status" value="1"/>
</dbReference>
<evidence type="ECO:0008006" key="5">
    <source>
        <dbReference type="Google" id="ProtNLM"/>
    </source>
</evidence>
<reference evidence="2 4" key="2">
    <citation type="journal article" date="2014" name="Int. J. Syst. Evol. Microbiol.">
        <title>Complete genome sequence of Corynebacterium casei LMG S-19264T (=DSM 44701T), isolated from a smear-ripened cheese.</title>
        <authorList>
            <consortium name="US DOE Joint Genome Institute (JGI-PGF)"/>
            <person name="Walter F."/>
            <person name="Albersmeier A."/>
            <person name="Kalinowski J."/>
            <person name="Ruckert C."/>
        </authorList>
    </citation>
    <scope>NUCLEOTIDE SEQUENCE [LARGE SCALE GENOMIC DNA]</scope>
    <source>
        <strain evidence="2 4">CCM 8635</strain>
    </source>
</reference>
<dbReference type="STRING" id="1217698.F888_00707"/>
<keyword evidence="3" id="KW-1185">Reference proteome</keyword>
<dbReference type="RefSeq" id="WP_005282550.1">
    <property type="nucleotide sequence ID" value="NZ_BMDA01000002.1"/>
</dbReference>
<dbReference type="Proteomes" id="UP000013200">
    <property type="component" value="Unassembled WGS sequence"/>
</dbReference>
<reference evidence="2" key="3">
    <citation type="submission" date="2024-03" db="EMBL/GenBank/DDBJ databases">
        <authorList>
            <person name="Sun Q."/>
            <person name="Sedlacek I."/>
        </authorList>
    </citation>
    <scope>NUCLEOTIDE SEQUENCE</scope>
    <source>
        <strain evidence="2">CCM 8635</strain>
    </source>
</reference>
<reference evidence="1 3" key="1">
    <citation type="submission" date="2013-02" db="EMBL/GenBank/DDBJ databases">
        <title>The Genome Sequence of Acinetobacter sp. NIPH 3623.</title>
        <authorList>
            <consortium name="The Broad Institute Genome Sequencing Platform"/>
            <consortium name="The Broad Institute Genome Sequencing Center for Infectious Disease"/>
            <person name="Cerqueira G."/>
            <person name="Feldgarden M."/>
            <person name="Courvalin P."/>
            <person name="Perichon B."/>
            <person name="Grillot-Courvalin C."/>
            <person name="Clermont D."/>
            <person name="Rocha E."/>
            <person name="Yoon E.-J."/>
            <person name="Nemec A."/>
            <person name="Walker B."/>
            <person name="Young S.K."/>
            <person name="Zeng Q."/>
            <person name="Gargeya S."/>
            <person name="Fitzgerald M."/>
            <person name="Haas B."/>
            <person name="Abouelleil A."/>
            <person name="Alvarado L."/>
            <person name="Arachchi H.M."/>
            <person name="Berlin A.M."/>
            <person name="Chapman S.B."/>
            <person name="Dewar J."/>
            <person name="Goldberg J."/>
            <person name="Griggs A."/>
            <person name="Gujja S."/>
            <person name="Hansen M."/>
            <person name="Howarth C."/>
            <person name="Imamovic A."/>
            <person name="Larimer J."/>
            <person name="McCowan C."/>
            <person name="Murphy C."/>
            <person name="Neiman D."/>
            <person name="Pearson M."/>
            <person name="Priest M."/>
            <person name="Roberts A."/>
            <person name="Saif S."/>
            <person name="Shea T."/>
            <person name="Sisk P."/>
            <person name="Sykes S."/>
            <person name="Wortman J."/>
            <person name="Nusbaum C."/>
            <person name="Birren B."/>
        </authorList>
    </citation>
    <scope>NUCLEOTIDE SEQUENCE [LARGE SCALE GENOMIC DNA]</scope>
    <source>
        <strain evidence="1 3">NIPH 3623</strain>
    </source>
</reference>
<protein>
    <recommendedName>
        <fullName evidence="5">GIY-YIG domain-containing protein</fullName>
    </recommendedName>
</protein>
<sequence>MLNCYKWNEIDSIPQRSGIYSWYLNLQISQADIVDVIQKVRIMKEESFEEAKNIIERFINKFILNPYKEDPYEVLIKGKLKPKYNGLVHNDQNEISEILVLKILDNPDILYSLVNIISGVSPYFNSPLYIGMAKDLRKRLKQHKTNIIKLKENGTEISFDLKNDAGFARQVVSRNMNYANLFVHIAYCDTDNLDPSILENILNRINYPIFGRN</sequence>